<dbReference type="GO" id="GO:0004386">
    <property type="term" value="F:helicase activity"/>
    <property type="evidence" value="ECO:0007669"/>
    <property type="project" value="UniProtKB-KW"/>
</dbReference>
<dbReference type="CDD" id="cd18787">
    <property type="entry name" value="SF2_C_DEAD"/>
    <property type="match status" value="1"/>
</dbReference>
<evidence type="ECO:0000313" key="7">
    <source>
        <dbReference type="EMBL" id="MEQ2162825.1"/>
    </source>
</evidence>
<dbReference type="EMBL" id="JAHRIO010012592">
    <property type="protein sequence ID" value="MEQ2162825.1"/>
    <property type="molecule type" value="Genomic_DNA"/>
</dbReference>
<feature type="domain" description="Helicase C-terminal" evidence="6">
    <location>
        <begin position="89"/>
        <end position="236"/>
    </location>
</feature>
<gene>
    <name evidence="7" type="primary">DDX47</name>
    <name evidence="7" type="ORF">GOODEAATRI_023878</name>
</gene>
<feature type="domain" description="Helicase ATP-binding" evidence="5">
    <location>
        <begin position="1"/>
        <end position="72"/>
    </location>
</feature>
<comment type="caution">
    <text evidence="7">The sequence shown here is derived from an EMBL/GenBank/DDBJ whole genome shotgun (WGS) entry which is preliminary data.</text>
</comment>
<dbReference type="SUPFAM" id="SSF52540">
    <property type="entry name" value="P-loop containing nucleoside triphosphate hydrolases"/>
    <property type="match status" value="1"/>
</dbReference>
<feature type="non-terminal residue" evidence="7">
    <location>
        <position position="1"/>
    </location>
</feature>
<keyword evidence="3 7" id="KW-0347">Helicase</keyword>
<dbReference type="InterPro" id="IPR011545">
    <property type="entry name" value="DEAD/DEAH_box_helicase_dom"/>
</dbReference>
<evidence type="ECO:0000256" key="2">
    <source>
        <dbReference type="ARBA" id="ARBA00022801"/>
    </source>
</evidence>
<organism evidence="7 8">
    <name type="scientific">Goodea atripinnis</name>
    <dbReference type="NCBI Taxonomy" id="208336"/>
    <lineage>
        <taxon>Eukaryota</taxon>
        <taxon>Metazoa</taxon>
        <taxon>Chordata</taxon>
        <taxon>Craniata</taxon>
        <taxon>Vertebrata</taxon>
        <taxon>Euteleostomi</taxon>
        <taxon>Actinopterygii</taxon>
        <taxon>Neopterygii</taxon>
        <taxon>Teleostei</taxon>
        <taxon>Neoteleostei</taxon>
        <taxon>Acanthomorphata</taxon>
        <taxon>Ovalentaria</taxon>
        <taxon>Atherinomorphae</taxon>
        <taxon>Cyprinodontiformes</taxon>
        <taxon>Goodeidae</taxon>
        <taxon>Goodea</taxon>
    </lineage>
</organism>
<evidence type="ECO:0000256" key="4">
    <source>
        <dbReference type="ARBA" id="ARBA00022840"/>
    </source>
</evidence>
<evidence type="ECO:0000259" key="5">
    <source>
        <dbReference type="PROSITE" id="PS51192"/>
    </source>
</evidence>
<protein>
    <submittedName>
        <fullName evidence="7">ATP-dependent RNA helicase ddx47</fullName>
    </submittedName>
</protein>
<proteinExistence type="predicted"/>
<evidence type="ECO:0000256" key="3">
    <source>
        <dbReference type="ARBA" id="ARBA00022806"/>
    </source>
</evidence>
<keyword evidence="8" id="KW-1185">Reference proteome</keyword>
<dbReference type="Proteomes" id="UP001476798">
    <property type="component" value="Unassembled WGS sequence"/>
</dbReference>
<evidence type="ECO:0000256" key="1">
    <source>
        <dbReference type="ARBA" id="ARBA00022741"/>
    </source>
</evidence>
<dbReference type="InterPro" id="IPR001650">
    <property type="entry name" value="Helicase_C-like"/>
</dbReference>
<dbReference type="PANTHER" id="PTHR47959">
    <property type="entry name" value="ATP-DEPENDENT RNA HELICASE RHLE-RELATED"/>
    <property type="match status" value="1"/>
</dbReference>
<keyword evidence="1" id="KW-0547">Nucleotide-binding</keyword>
<dbReference type="Pfam" id="PF00270">
    <property type="entry name" value="DEAD"/>
    <property type="match status" value="1"/>
</dbReference>
<dbReference type="InterPro" id="IPR014001">
    <property type="entry name" value="Helicase_ATP-bd"/>
</dbReference>
<dbReference type="Gene3D" id="3.40.50.300">
    <property type="entry name" value="P-loop containing nucleotide triphosphate hydrolases"/>
    <property type="match status" value="2"/>
</dbReference>
<dbReference type="PROSITE" id="PS00039">
    <property type="entry name" value="DEAD_ATP_HELICASE"/>
    <property type="match status" value="1"/>
</dbReference>
<evidence type="ECO:0000313" key="8">
    <source>
        <dbReference type="Proteomes" id="UP001476798"/>
    </source>
</evidence>
<keyword evidence="2" id="KW-0378">Hydrolase</keyword>
<dbReference type="InterPro" id="IPR000629">
    <property type="entry name" value="RNA-helicase_DEAD-box_CS"/>
</dbReference>
<dbReference type="PANTHER" id="PTHR47959:SF20">
    <property type="entry name" value="RNA HELICASE"/>
    <property type="match status" value="1"/>
</dbReference>
<name>A0ABV0MUV9_9TELE</name>
<dbReference type="SMART" id="SM00490">
    <property type="entry name" value="HELICc"/>
    <property type="match status" value="1"/>
</dbReference>
<dbReference type="Pfam" id="PF00271">
    <property type="entry name" value="Helicase_C"/>
    <property type="match status" value="1"/>
</dbReference>
<dbReference type="InterPro" id="IPR027417">
    <property type="entry name" value="P-loop_NTPase"/>
</dbReference>
<sequence>VIVGGIDMMSQSLVLAKKPHIVIATPGRLIDHMENTKGFSLRALKFLVMDEADRILNMDFETEVQKLQRAALKDPVKCAVSTKYSTVDKLQQYYVFIPSKYKDCYLVSILNELAGNSFMIFCSTCNNAQRVALMLRNLGITAIPLHGQMSQVELTLLCPIGLKILKHWSLKRISLLRHLSLLSFGQNKRLGALNKFKSKSRSVLLATDVASRGLDIPHVDCVINYDIPTHSKVRQG</sequence>
<accession>A0ABV0MUV9</accession>
<dbReference type="PROSITE" id="PS51194">
    <property type="entry name" value="HELICASE_CTER"/>
    <property type="match status" value="1"/>
</dbReference>
<evidence type="ECO:0000259" key="6">
    <source>
        <dbReference type="PROSITE" id="PS51194"/>
    </source>
</evidence>
<dbReference type="PROSITE" id="PS51192">
    <property type="entry name" value="HELICASE_ATP_BIND_1"/>
    <property type="match status" value="1"/>
</dbReference>
<keyword evidence="4" id="KW-0067">ATP-binding</keyword>
<dbReference type="InterPro" id="IPR050079">
    <property type="entry name" value="DEAD_box_RNA_helicase"/>
</dbReference>
<reference evidence="7 8" key="1">
    <citation type="submission" date="2021-06" db="EMBL/GenBank/DDBJ databases">
        <authorList>
            <person name="Palmer J.M."/>
        </authorList>
    </citation>
    <scope>NUCLEOTIDE SEQUENCE [LARGE SCALE GENOMIC DNA]</scope>
    <source>
        <strain evidence="7 8">GA_2019</strain>
        <tissue evidence="7">Muscle</tissue>
    </source>
</reference>